<evidence type="ECO:0000313" key="3">
    <source>
        <dbReference type="Proteomes" id="UP000325614"/>
    </source>
</evidence>
<accession>A0A5P9JUD8</accession>
<gene>
    <name evidence="2" type="ORF">GDR74_05835</name>
</gene>
<dbReference type="Proteomes" id="UP000325614">
    <property type="component" value="Chromosome"/>
</dbReference>
<dbReference type="Pfam" id="PF10026">
    <property type="entry name" value="DUF2268"/>
    <property type="match status" value="1"/>
</dbReference>
<name>A0A5P9JUD8_9HYPH</name>
<proteinExistence type="predicted"/>
<dbReference type="RefSeq" id="WP_152585424.1">
    <property type="nucleotide sequence ID" value="NZ_CP045423.1"/>
</dbReference>
<dbReference type="EMBL" id="CP045423">
    <property type="protein sequence ID" value="QFU15779.1"/>
    <property type="molecule type" value="Genomic_DNA"/>
</dbReference>
<protein>
    <recommendedName>
        <fullName evidence="1">DUF2268 domain-containing protein</fullName>
    </recommendedName>
</protein>
<evidence type="ECO:0000313" key="2">
    <source>
        <dbReference type="EMBL" id="QFU15779.1"/>
    </source>
</evidence>
<evidence type="ECO:0000259" key="1">
    <source>
        <dbReference type="Pfam" id="PF10026"/>
    </source>
</evidence>
<reference evidence="2 3" key="1">
    <citation type="submission" date="2019-10" db="EMBL/GenBank/DDBJ databases">
        <title>Isolation, Identification of Microvirga thermotolerans HR1, a novel thermophilic bacterium and Comparative Genomics of the genus Microvirga.</title>
        <authorList>
            <person name="Li J."/>
            <person name="Zhang W."/>
            <person name="Lin M."/>
            <person name="Wang J."/>
        </authorList>
    </citation>
    <scope>NUCLEOTIDE SEQUENCE [LARGE SCALE GENOMIC DNA]</scope>
    <source>
        <strain evidence="2 3">HR1</strain>
    </source>
</reference>
<dbReference type="InterPro" id="IPR018728">
    <property type="entry name" value="DUF2268"/>
</dbReference>
<dbReference type="AlphaFoldDB" id="A0A5P9JUD8"/>
<organism evidence="2 3">
    <name type="scientific">Microvirga thermotolerans</name>
    <dbReference type="NCBI Taxonomy" id="2651334"/>
    <lineage>
        <taxon>Bacteria</taxon>
        <taxon>Pseudomonadati</taxon>
        <taxon>Pseudomonadota</taxon>
        <taxon>Alphaproteobacteria</taxon>
        <taxon>Hyphomicrobiales</taxon>
        <taxon>Methylobacteriaceae</taxon>
        <taxon>Microvirga</taxon>
    </lineage>
</organism>
<sequence>MNWVLHFLESEGSLGPWRARLEAEARATHERIAACLAPDVEMPPLDVVIERLEGQAIPELGLAGIAPRRRCMVVTLDPANPRFEASLEAGEFGRILTHEFHHCLRCHSVGYGTTLAEALVTEGLADQFDREINGGEGQIWDHALRPEHWPALLERAEEAFRSPRYDHRLWFFGVGRGGRGGTVPRWAGYTIGYRLVGAYLETTPGARPSRMAGTPAAEVLAKAWPRLVERFGGPASRG</sequence>
<keyword evidence="3" id="KW-1185">Reference proteome</keyword>
<feature type="domain" description="DUF2268" evidence="1">
    <location>
        <begin position="55"/>
        <end position="220"/>
    </location>
</feature>
<dbReference type="KEGG" id="mico:GDR74_05835"/>